<dbReference type="EMBL" id="MEIA01000061">
    <property type="protein sequence ID" value="OJF15235.1"/>
    <property type="molecule type" value="Genomic_DNA"/>
</dbReference>
<keyword evidence="4" id="KW-1185">Reference proteome</keyword>
<gene>
    <name evidence="3" type="ORF">BG844_05560</name>
</gene>
<organism evidence="3 4">
    <name type="scientific">Couchioplanes caeruleus subsp. caeruleus</name>
    <dbReference type="NCBI Taxonomy" id="56427"/>
    <lineage>
        <taxon>Bacteria</taxon>
        <taxon>Bacillati</taxon>
        <taxon>Actinomycetota</taxon>
        <taxon>Actinomycetes</taxon>
        <taxon>Micromonosporales</taxon>
        <taxon>Micromonosporaceae</taxon>
        <taxon>Couchioplanes</taxon>
    </lineage>
</organism>
<dbReference type="SUPFAM" id="SSF52402">
    <property type="entry name" value="Adenine nucleotide alpha hydrolases-like"/>
    <property type="match status" value="2"/>
</dbReference>
<evidence type="ECO:0000313" key="4">
    <source>
        <dbReference type="Proteomes" id="UP000182486"/>
    </source>
</evidence>
<evidence type="ECO:0000313" key="3">
    <source>
        <dbReference type="EMBL" id="OJF15235.1"/>
    </source>
</evidence>
<accession>A0A1K0H0M8</accession>
<dbReference type="Gene3D" id="3.40.50.620">
    <property type="entry name" value="HUPs"/>
    <property type="match status" value="2"/>
</dbReference>
<feature type="domain" description="UspA" evidence="2">
    <location>
        <begin position="6"/>
        <end position="144"/>
    </location>
</feature>
<dbReference type="InterPro" id="IPR006015">
    <property type="entry name" value="Universal_stress_UspA"/>
</dbReference>
<dbReference type="Pfam" id="PF00582">
    <property type="entry name" value="Usp"/>
    <property type="match status" value="2"/>
</dbReference>
<comment type="caution">
    <text evidence="3">The sequence shown here is derived from an EMBL/GenBank/DDBJ whole genome shotgun (WGS) entry which is preliminary data.</text>
</comment>
<dbReference type="InterPro" id="IPR006016">
    <property type="entry name" value="UspA"/>
</dbReference>
<dbReference type="InterPro" id="IPR014729">
    <property type="entry name" value="Rossmann-like_a/b/a_fold"/>
</dbReference>
<dbReference type="AlphaFoldDB" id="A0A1K0H0M8"/>
<protein>
    <recommendedName>
        <fullName evidence="2">UspA domain-containing protein</fullName>
    </recommendedName>
</protein>
<evidence type="ECO:0000256" key="1">
    <source>
        <dbReference type="ARBA" id="ARBA00008791"/>
    </source>
</evidence>
<dbReference type="PANTHER" id="PTHR46268:SF6">
    <property type="entry name" value="UNIVERSAL STRESS PROTEIN UP12"/>
    <property type="match status" value="1"/>
</dbReference>
<dbReference type="Proteomes" id="UP000182486">
    <property type="component" value="Unassembled WGS sequence"/>
</dbReference>
<reference evidence="3 4" key="1">
    <citation type="submission" date="2016-09" db="EMBL/GenBank/DDBJ databases">
        <title>Couchioplanes caeruleus draft genome sequence.</title>
        <authorList>
            <person name="Sheehan J."/>
            <person name="Caffrey P."/>
        </authorList>
    </citation>
    <scope>NUCLEOTIDE SEQUENCE [LARGE SCALE GENOMIC DNA]</scope>
    <source>
        <strain evidence="3 4">DSM 43634</strain>
    </source>
</reference>
<dbReference type="PRINTS" id="PR01438">
    <property type="entry name" value="UNVRSLSTRESS"/>
</dbReference>
<sequence>MNDSDVVVGVDGSPQADEAVRWAAARAQHTGARLRLLHAYTVPAPTPAMPLAVAPAAAPDGYLAKTGEAVLTAAADVASHHATGIEVTTDLRVGGAAPALVSASADAGLIVVGSRGLGGFKGMLLGSVGVQVSAHAHCPTVVVREPAPAAGPVVVGVDGSEPARAALTFAFAEARRLGTTVIAVHAWSPALPTGPAEAAAAVLADDQARDRYQQAARQVLSDALADCRKQFPDVPVDERLVEAGPVGALLEAAAEPAMIVVGSRGHGGFTGLLLGSTSQAVLHHTTCPVAVIRDPWPKATMPGSAG</sequence>
<feature type="domain" description="UspA" evidence="2">
    <location>
        <begin position="152"/>
        <end position="293"/>
    </location>
</feature>
<dbReference type="RefSeq" id="WP_071803656.1">
    <property type="nucleotide sequence ID" value="NZ_MEIA01000061.1"/>
</dbReference>
<name>A0A1K0H0M8_9ACTN</name>
<evidence type="ECO:0000259" key="2">
    <source>
        <dbReference type="Pfam" id="PF00582"/>
    </source>
</evidence>
<comment type="similarity">
    <text evidence="1">Belongs to the universal stress protein A family.</text>
</comment>
<proteinExistence type="inferred from homology"/>
<dbReference type="PANTHER" id="PTHR46268">
    <property type="entry name" value="STRESS RESPONSE PROTEIN NHAX"/>
    <property type="match status" value="1"/>
</dbReference>